<dbReference type="Proteomes" id="UP000053611">
    <property type="component" value="Unassembled WGS sequence"/>
</dbReference>
<gene>
    <name evidence="2" type="ORF">CC85DRAFT_313682</name>
</gene>
<protein>
    <submittedName>
        <fullName evidence="2">Uncharacterized protein</fullName>
    </submittedName>
</protein>
<dbReference type="AlphaFoldDB" id="A0A0J1AWW4"/>
<dbReference type="RefSeq" id="XP_018276280.1">
    <property type="nucleotide sequence ID" value="XM_018426079.1"/>
</dbReference>
<sequence>MGGNAFAVPAARLTIPEYEALRLHLLFRLDAFAPVDTAPYLSNKASHGDIDVLLGWDKAGWENGKGRGEGKVNLSRVTRAEMLASALRAAGVADVTLLSPGNQLATWCDIVTAHIGGTHWLRLGGQMSVAIPMRVVREALRLWSFFVPELLDMGPPAPVTTSEDIDRDGAAPLHTSSSETFETAPTSPAGISPAPTPGFPPPTAAHLSPNHPYADLVPNTFAQVDLLLLPPPAVPFQRFTHAYGSTMLLLSQLVRRASSCRDFVLQGHCAVLRWDPYPGCPKAEVRLTHSPDALCAYLGLRWDAWEASKPATEEDLFAWFADCGAASPAARGLRQMARHGLVEGTYTHQGRSRVAVLDVFGAWLRERGWGPSTRSPSPAKSEGSEGSERTGTGTGSGKEQAAESLAEAKDGLKRATPESETEPPTPKKPKPPQPVNAVPPNQPRPLPSAHAAILRYWGKEEEYVAAVQAIRPMAALRWAGVERRRLADIRKAEEATKKEQAEAESASGCANISAAA</sequence>
<accession>A0A0J1AWW4</accession>
<feature type="region of interest" description="Disordered" evidence="1">
    <location>
        <begin position="495"/>
        <end position="516"/>
    </location>
</feature>
<feature type="compositionally biased region" description="Polar residues" evidence="1">
    <location>
        <begin position="174"/>
        <end position="186"/>
    </location>
</feature>
<dbReference type="OrthoDB" id="2563841at2759"/>
<feature type="region of interest" description="Disordered" evidence="1">
    <location>
        <begin position="367"/>
        <end position="447"/>
    </location>
</feature>
<evidence type="ECO:0000313" key="3">
    <source>
        <dbReference type="Proteomes" id="UP000053611"/>
    </source>
</evidence>
<evidence type="ECO:0000256" key="1">
    <source>
        <dbReference type="SAM" id="MobiDB-lite"/>
    </source>
</evidence>
<name>A0A0J1AWW4_9TREE</name>
<evidence type="ECO:0000313" key="2">
    <source>
        <dbReference type="EMBL" id="KLT39789.1"/>
    </source>
</evidence>
<feature type="compositionally biased region" description="Pro residues" evidence="1">
    <location>
        <begin position="423"/>
        <end position="434"/>
    </location>
</feature>
<dbReference type="EMBL" id="KQ087249">
    <property type="protein sequence ID" value="KLT39789.1"/>
    <property type="molecule type" value="Genomic_DNA"/>
</dbReference>
<feature type="compositionally biased region" description="Pro residues" evidence="1">
    <location>
        <begin position="194"/>
        <end position="203"/>
    </location>
</feature>
<organism evidence="2 3">
    <name type="scientific">Cutaneotrichosporon oleaginosum</name>
    <dbReference type="NCBI Taxonomy" id="879819"/>
    <lineage>
        <taxon>Eukaryota</taxon>
        <taxon>Fungi</taxon>
        <taxon>Dikarya</taxon>
        <taxon>Basidiomycota</taxon>
        <taxon>Agaricomycotina</taxon>
        <taxon>Tremellomycetes</taxon>
        <taxon>Trichosporonales</taxon>
        <taxon>Trichosporonaceae</taxon>
        <taxon>Cutaneotrichosporon</taxon>
    </lineage>
</organism>
<proteinExistence type="predicted"/>
<feature type="compositionally biased region" description="Basic and acidic residues" evidence="1">
    <location>
        <begin position="406"/>
        <end position="417"/>
    </location>
</feature>
<feature type="region of interest" description="Disordered" evidence="1">
    <location>
        <begin position="156"/>
        <end position="205"/>
    </location>
</feature>
<keyword evidence="3" id="KW-1185">Reference proteome</keyword>
<reference evidence="2 3" key="1">
    <citation type="submission" date="2015-03" db="EMBL/GenBank/DDBJ databases">
        <title>Genomics and transcriptomics of the oil-accumulating basidiomycete yeast T. oleaginosus allow insights into substrate utilization and the diverse evolutionary trajectories of mating systems in fungi.</title>
        <authorList>
            <consortium name="DOE Joint Genome Institute"/>
            <person name="Kourist R."/>
            <person name="Kracht O."/>
            <person name="Bracharz F."/>
            <person name="Lipzen A."/>
            <person name="Nolan M."/>
            <person name="Ohm R."/>
            <person name="Grigoriev I."/>
            <person name="Sun S."/>
            <person name="Heitman J."/>
            <person name="Bruck T."/>
            <person name="Nowrousian M."/>
        </authorList>
    </citation>
    <scope>NUCLEOTIDE SEQUENCE [LARGE SCALE GENOMIC DNA]</scope>
    <source>
        <strain evidence="2 3">IBC0246</strain>
    </source>
</reference>
<dbReference type="GeneID" id="28986682"/>